<dbReference type="InterPro" id="IPR009057">
    <property type="entry name" value="Homeodomain-like_sf"/>
</dbReference>
<dbReference type="PANTHER" id="PTHR30055">
    <property type="entry name" value="HTH-TYPE TRANSCRIPTIONAL REGULATOR RUTR"/>
    <property type="match status" value="1"/>
</dbReference>
<dbReference type="PRINTS" id="PR00455">
    <property type="entry name" value="HTHTETR"/>
</dbReference>
<evidence type="ECO:0000256" key="3">
    <source>
        <dbReference type="ARBA" id="ARBA00023163"/>
    </source>
</evidence>
<dbReference type="InterPro" id="IPR049484">
    <property type="entry name" value="Rv0078-like_C"/>
</dbReference>
<feature type="domain" description="HTH tetR-type" evidence="6">
    <location>
        <begin position="13"/>
        <end position="73"/>
    </location>
</feature>
<feature type="region of interest" description="Disordered" evidence="5">
    <location>
        <begin position="194"/>
        <end position="219"/>
    </location>
</feature>
<evidence type="ECO:0000259" key="6">
    <source>
        <dbReference type="PROSITE" id="PS50977"/>
    </source>
</evidence>
<dbReference type="PROSITE" id="PS50977">
    <property type="entry name" value="HTH_TETR_2"/>
    <property type="match status" value="1"/>
</dbReference>
<comment type="caution">
    <text evidence="7">The sequence shown here is derived from an EMBL/GenBank/DDBJ whole genome shotgun (WGS) entry which is preliminary data.</text>
</comment>
<dbReference type="Gene3D" id="1.10.357.10">
    <property type="entry name" value="Tetracycline Repressor, domain 2"/>
    <property type="match status" value="1"/>
</dbReference>
<accession>A0ABT1JNK8</accession>
<keyword evidence="8" id="KW-1185">Reference proteome</keyword>
<evidence type="ECO:0000256" key="1">
    <source>
        <dbReference type="ARBA" id="ARBA00023015"/>
    </source>
</evidence>
<dbReference type="Pfam" id="PF00440">
    <property type="entry name" value="TetR_N"/>
    <property type="match status" value="1"/>
</dbReference>
<proteinExistence type="predicted"/>
<organism evidence="7 8">
    <name type="scientific">Actinoalloteichus caeruleus DSM 43889</name>
    <dbReference type="NCBI Taxonomy" id="1120930"/>
    <lineage>
        <taxon>Bacteria</taxon>
        <taxon>Bacillati</taxon>
        <taxon>Actinomycetota</taxon>
        <taxon>Actinomycetes</taxon>
        <taxon>Pseudonocardiales</taxon>
        <taxon>Pseudonocardiaceae</taxon>
        <taxon>Actinoalloteichus</taxon>
        <taxon>Actinoalloteichus cyanogriseus</taxon>
    </lineage>
</organism>
<feature type="DNA-binding region" description="H-T-H motif" evidence="4">
    <location>
        <begin position="36"/>
        <end position="55"/>
    </location>
</feature>
<dbReference type="InterPro" id="IPR001647">
    <property type="entry name" value="HTH_TetR"/>
</dbReference>
<feature type="compositionally biased region" description="Low complexity" evidence="5">
    <location>
        <begin position="194"/>
        <end position="203"/>
    </location>
</feature>
<evidence type="ECO:0000256" key="5">
    <source>
        <dbReference type="SAM" id="MobiDB-lite"/>
    </source>
</evidence>
<reference evidence="7 8" key="2">
    <citation type="submission" date="2022-06" db="EMBL/GenBank/DDBJ databases">
        <title>Genomic Encyclopedia of Type Strains, Phase I: the one thousand microbial genomes (KMG-I) project.</title>
        <authorList>
            <person name="Kyrpides N."/>
        </authorList>
    </citation>
    <scope>NUCLEOTIDE SEQUENCE [LARGE SCALE GENOMIC DNA]</scope>
    <source>
        <strain evidence="7 8">DSM 43889</strain>
    </source>
</reference>
<sequence>MGATTSSKARQREATRQALITTARALFSRRGYAEVGLNEIARELALTKGALYHHFGSKAGLFRAVVRQAQEEVADRVVAAAERQGDPWEGLLAGCREFLVASSAPEVRRVMLVDGPAVLGWEEWRALDEESSARHLDEVLDQLMTARVIDQQPREPLVRLLSGAMNEAALWLARADSPAQLEETVAALRRLLGSLRSSPGGSPTRQPPVGRTGSAEQRA</sequence>
<evidence type="ECO:0000313" key="8">
    <source>
        <dbReference type="Proteomes" id="UP000791080"/>
    </source>
</evidence>
<evidence type="ECO:0000313" key="7">
    <source>
        <dbReference type="EMBL" id="MCP2334110.1"/>
    </source>
</evidence>
<dbReference type="Pfam" id="PF21351">
    <property type="entry name" value="TetR_C_41"/>
    <property type="match status" value="1"/>
</dbReference>
<dbReference type="RefSeq" id="WP_026418559.1">
    <property type="nucleotide sequence ID" value="NZ_AUBJ02000001.1"/>
</dbReference>
<dbReference type="Proteomes" id="UP000791080">
    <property type="component" value="Unassembled WGS sequence"/>
</dbReference>
<dbReference type="PANTHER" id="PTHR30055:SF234">
    <property type="entry name" value="HTH-TYPE TRANSCRIPTIONAL REGULATOR BETI"/>
    <property type="match status" value="1"/>
</dbReference>
<evidence type="ECO:0000256" key="2">
    <source>
        <dbReference type="ARBA" id="ARBA00023125"/>
    </source>
</evidence>
<dbReference type="EMBL" id="AUBJ02000001">
    <property type="protein sequence ID" value="MCP2334110.1"/>
    <property type="molecule type" value="Genomic_DNA"/>
</dbReference>
<name>A0ABT1JNK8_ACTCY</name>
<keyword evidence="2 4" id="KW-0238">DNA-binding</keyword>
<dbReference type="InterPro" id="IPR050109">
    <property type="entry name" value="HTH-type_TetR-like_transc_reg"/>
</dbReference>
<gene>
    <name evidence="7" type="ORF">G443_004380</name>
</gene>
<protein>
    <submittedName>
        <fullName evidence="7">Transcriptional regulator, TetR family</fullName>
    </submittedName>
</protein>
<reference evidence="7 8" key="1">
    <citation type="submission" date="2013-07" db="EMBL/GenBank/DDBJ databases">
        <authorList>
            <consortium name="DOE Joint Genome Institute"/>
            <person name="Reeve W."/>
            <person name="Huntemann M."/>
            <person name="Han J."/>
            <person name="Chen A."/>
            <person name="Kyrpides N."/>
            <person name="Mavromatis K."/>
            <person name="Markowitz V."/>
            <person name="Palaniappan K."/>
            <person name="Ivanova N."/>
            <person name="Schaumberg A."/>
            <person name="Pati A."/>
            <person name="Liolios K."/>
            <person name="Nordberg H.P."/>
            <person name="Cantor M.N."/>
            <person name="Hua S.X."/>
            <person name="Woyke T."/>
        </authorList>
    </citation>
    <scope>NUCLEOTIDE SEQUENCE [LARGE SCALE GENOMIC DNA]</scope>
    <source>
        <strain evidence="7 8">DSM 43889</strain>
    </source>
</reference>
<evidence type="ECO:0000256" key="4">
    <source>
        <dbReference type="PROSITE-ProRule" id="PRU00335"/>
    </source>
</evidence>
<dbReference type="SUPFAM" id="SSF46689">
    <property type="entry name" value="Homeodomain-like"/>
    <property type="match status" value="1"/>
</dbReference>
<keyword evidence="1" id="KW-0805">Transcription regulation</keyword>
<keyword evidence="3" id="KW-0804">Transcription</keyword>